<evidence type="ECO:0000313" key="2">
    <source>
        <dbReference type="EMBL" id="KAF7316589.1"/>
    </source>
</evidence>
<organism evidence="2 3">
    <name type="scientific">Mycena chlorophos</name>
    <name type="common">Agaric fungus</name>
    <name type="synonym">Agaricus chlorophos</name>
    <dbReference type="NCBI Taxonomy" id="658473"/>
    <lineage>
        <taxon>Eukaryota</taxon>
        <taxon>Fungi</taxon>
        <taxon>Dikarya</taxon>
        <taxon>Basidiomycota</taxon>
        <taxon>Agaricomycotina</taxon>
        <taxon>Agaricomycetes</taxon>
        <taxon>Agaricomycetidae</taxon>
        <taxon>Agaricales</taxon>
        <taxon>Marasmiineae</taxon>
        <taxon>Mycenaceae</taxon>
        <taxon>Mycena</taxon>
    </lineage>
</organism>
<dbReference type="InterPro" id="IPR000210">
    <property type="entry name" value="BTB/POZ_dom"/>
</dbReference>
<evidence type="ECO:0000259" key="1">
    <source>
        <dbReference type="PROSITE" id="PS50097"/>
    </source>
</evidence>
<dbReference type="Proteomes" id="UP000613580">
    <property type="component" value="Unassembled WGS sequence"/>
</dbReference>
<name>A0A8H6WFB2_MYCCL</name>
<dbReference type="OrthoDB" id="3217871at2759"/>
<reference evidence="2" key="1">
    <citation type="submission" date="2020-05" db="EMBL/GenBank/DDBJ databases">
        <title>Mycena genomes resolve the evolution of fungal bioluminescence.</title>
        <authorList>
            <person name="Tsai I.J."/>
        </authorList>
    </citation>
    <scope>NUCLEOTIDE SEQUENCE</scope>
    <source>
        <strain evidence="2">110903Hualien_Pintung</strain>
    </source>
</reference>
<protein>
    <submittedName>
        <fullName evidence="2">BTB domain-containing protein</fullName>
    </submittedName>
</protein>
<dbReference type="Gene3D" id="3.30.710.10">
    <property type="entry name" value="Potassium Channel Kv1.1, Chain A"/>
    <property type="match status" value="1"/>
</dbReference>
<dbReference type="InterPro" id="IPR011333">
    <property type="entry name" value="SKP1/BTB/POZ_sf"/>
</dbReference>
<keyword evidence="3" id="KW-1185">Reference proteome</keyword>
<feature type="domain" description="BTB" evidence="1">
    <location>
        <begin position="18"/>
        <end position="93"/>
    </location>
</feature>
<dbReference type="CDD" id="cd18186">
    <property type="entry name" value="BTB_POZ_ZBTB_KLHL-like"/>
    <property type="match status" value="1"/>
</dbReference>
<proteinExistence type="predicted"/>
<dbReference type="EMBL" id="JACAZE010000005">
    <property type="protein sequence ID" value="KAF7316589.1"/>
    <property type="molecule type" value="Genomic_DNA"/>
</dbReference>
<gene>
    <name evidence="2" type="ORF">HMN09_00391400</name>
</gene>
<comment type="caution">
    <text evidence="2">The sequence shown here is derived from an EMBL/GenBank/DDBJ whole genome shotgun (WGS) entry which is preliminary data.</text>
</comment>
<sequence>MSMSPLPGARRSPELWHTDGSLVLEAQDTQFRVHWSVLSRHSTFFRGLNDLPQPLEQPRPSIEGCPVVELYDAPEDVEQLLKALYDPLFFVQKSLPLSVLASVIRISRKYEFREVLQTAIDRITFENPPTLAAYDALKTGNAYTPSRIVNHHGLLFDTITLAWENNLMAVLPCAYYRALVGASQAKIFDGLPRSDGTVAMLAPFHQRACSLGRTALFSAQWDLKHTFGWTDPDLGPPLGCRDPVGCKQRKLNFQRRHLIRGSLAPFCTLAFVETMGLCEICVADVRAQMVVGRQKMWDELPGYFGLPPWEELKNDP</sequence>
<dbReference type="Pfam" id="PF00651">
    <property type="entry name" value="BTB"/>
    <property type="match status" value="1"/>
</dbReference>
<evidence type="ECO:0000313" key="3">
    <source>
        <dbReference type="Proteomes" id="UP000613580"/>
    </source>
</evidence>
<accession>A0A8H6WFB2</accession>
<dbReference type="PROSITE" id="PS50097">
    <property type="entry name" value="BTB"/>
    <property type="match status" value="1"/>
</dbReference>
<dbReference type="AlphaFoldDB" id="A0A8H6WFB2"/>